<evidence type="ECO:0000313" key="5">
    <source>
        <dbReference type="Proteomes" id="UP001610432"/>
    </source>
</evidence>
<keyword evidence="3" id="KW-0472">Membrane</keyword>
<evidence type="ECO:0000256" key="2">
    <source>
        <dbReference type="SAM" id="MobiDB-lite"/>
    </source>
</evidence>
<comment type="caution">
    <text evidence="4">The sequence shown here is derived from an EMBL/GenBank/DDBJ whole genome shotgun (WGS) entry which is preliminary data.</text>
</comment>
<organism evidence="4 5">
    <name type="scientific">Aspergillus lucknowensis</name>
    <dbReference type="NCBI Taxonomy" id="176173"/>
    <lineage>
        <taxon>Eukaryota</taxon>
        <taxon>Fungi</taxon>
        <taxon>Dikarya</taxon>
        <taxon>Ascomycota</taxon>
        <taxon>Pezizomycotina</taxon>
        <taxon>Eurotiomycetes</taxon>
        <taxon>Eurotiomycetidae</taxon>
        <taxon>Eurotiales</taxon>
        <taxon>Aspergillaceae</taxon>
        <taxon>Aspergillus</taxon>
        <taxon>Aspergillus subgen. Nidulantes</taxon>
    </lineage>
</organism>
<reference evidence="4 5" key="1">
    <citation type="submission" date="2024-07" db="EMBL/GenBank/DDBJ databases">
        <title>Section-level genome sequencing and comparative genomics of Aspergillus sections Usti and Cavernicolus.</title>
        <authorList>
            <consortium name="Lawrence Berkeley National Laboratory"/>
            <person name="Nybo J.L."/>
            <person name="Vesth T.C."/>
            <person name="Theobald S."/>
            <person name="Frisvad J.C."/>
            <person name="Larsen T.O."/>
            <person name="Kjaerboelling I."/>
            <person name="Rothschild-Mancinelli K."/>
            <person name="Lyhne E.K."/>
            <person name="Kogle M.E."/>
            <person name="Barry K."/>
            <person name="Clum A."/>
            <person name="Na H."/>
            <person name="Ledsgaard L."/>
            <person name="Lin J."/>
            <person name="Lipzen A."/>
            <person name="Kuo A."/>
            <person name="Riley R."/>
            <person name="Mondo S."/>
            <person name="Labutti K."/>
            <person name="Haridas S."/>
            <person name="Pangalinan J."/>
            <person name="Salamov A.A."/>
            <person name="Simmons B.A."/>
            <person name="Magnuson J.K."/>
            <person name="Chen J."/>
            <person name="Drula E."/>
            <person name="Henrissat B."/>
            <person name="Wiebenga A."/>
            <person name="Lubbers R.J."/>
            <person name="Gomes A.C."/>
            <person name="Macurrencykelacurrency M.R."/>
            <person name="Stajich J."/>
            <person name="Grigoriev I.V."/>
            <person name="Mortensen U.H."/>
            <person name="De Vries R.P."/>
            <person name="Baker S.E."/>
            <person name="Andersen M.R."/>
        </authorList>
    </citation>
    <scope>NUCLEOTIDE SEQUENCE [LARGE SCALE GENOMIC DNA]</scope>
    <source>
        <strain evidence="4 5">CBS 449.75</strain>
    </source>
</reference>
<dbReference type="RefSeq" id="XP_070888392.1">
    <property type="nucleotide sequence ID" value="XM_071027499.1"/>
</dbReference>
<evidence type="ECO:0000256" key="1">
    <source>
        <dbReference type="SAM" id="Coils"/>
    </source>
</evidence>
<accession>A0ABR4M1C4</accession>
<proteinExistence type="predicted"/>
<keyword evidence="3" id="KW-0812">Transmembrane</keyword>
<dbReference type="EMBL" id="JBFXLQ010000009">
    <property type="protein sequence ID" value="KAL2869413.1"/>
    <property type="molecule type" value="Genomic_DNA"/>
</dbReference>
<feature type="compositionally biased region" description="Basic and acidic residues" evidence="2">
    <location>
        <begin position="43"/>
        <end position="70"/>
    </location>
</feature>
<keyword evidence="3" id="KW-1133">Transmembrane helix</keyword>
<evidence type="ECO:0000313" key="4">
    <source>
        <dbReference type="EMBL" id="KAL2869413.1"/>
    </source>
</evidence>
<dbReference type="Proteomes" id="UP001610432">
    <property type="component" value="Unassembled WGS sequence"/>
</dbReference>
<feature type="coiled-coil region" evidence="1">
    <location>
        <begin position="263"/>
        <end position="290"/>
    </location>
</feature>
<feature type="compositionally biased region" description="Polar residues" evidence="2">
    <location>
        <begin position="353"/>
        <end position="364"/>
    </location>
</feature>
<gene>
    <name evidence="4" type="ORF">BJX67DRAFT_330967</name>
</gene>
<protein>
    <submittedName>
        <fullName evidence="4">Uncharacterized protein</fullName>
    </submittedName>
</protein>
<keyword evidence="5" id="KW-1185">Reference proteome</keyword>
<feature type="transmembrane region" description="Helical" evidence="3">
    <location>
        <begin position="297"/>
        <end position="315"/>
    </location>
</feature>
<dbReference type="GeneID" id="98142571"/>
<name>A0ABR4M1C4_9EURO</name>
<feature type="region of interest" description="Disordered" evidence="2">
    <location>
        <begin position="341"/>
        <end position="407"/>
    </location>
</feature>
<evidence type="ECO:0000256" key="3">
    <source>
        <dbReference type="SAM" id="Phobius"/>
    </source>
</evidence>
<feature type="compositionally biased region" description="Basic and acidic residues" evidence="2">
    <location>
        <begin position="391"/>
        <end position="400"/>
    </location>
</feature>
<feature type="region of interest" description="Disordered" evidence="2">
    <location>
        <begin position="1"/>
        <end position="127"/>
    </location>
</feature>
<sequence>MDPSIRPTLFVSIPSSSEKARSDHGSPVARGKTAPSQSPTPEKSSRVNVEDKRARRYQSKDKGRSRDGIFRHRMHHNSSRAGGRGSLSAYREQDSDDDGLFRPITRETTRSRWGSESTGIGRGSRKGSVLDGIDKDLRLGLIRHPHDIRSVDDLQRVRDQRNKGEEYLRSALSVIGTLATDITRRLDYTYYGLLEKVAALNTTMASFQEVLDSTSKLFDDFQQETASLEKDIRKQVGDMDEFKPQMQKIEALEERMRTGKARASALGNRLEAMRNEIERWDKREMEWQTRTKQRLRIFWGFVTVGILAILVAITIQHSPSEEASRGYRTLPPALKLSTIPSRVPLPEKHDSFATGNPNAENGWSSELPALACNTSSGTSREDAPTSFATDEAARPTDRDPLQMFDDL</sequence>
<keyword evidence="1" id="KW-0175">Coiled coil</keyword>